<accession>A0ACC2M247</accession>
<dbReference type="EMBL" id="CM056813">
    <property type="protein sequence ID" value="KAJ8639730.1"/>
    <property type="molecule type" value="Genomic_DNA"/>
</dbReference>
<evidence type="ECO:0000313" key="1">
    <source>
        <dbReference type="EMBL" id="KAJ8639730.1"/>
    </source>
</evidence>
<dbReference type="Proteomes" id="UP001234297">
    <property type="component" value="Chromosome 5"/>
</dbReference>
<evidence type="ECO:0000313" key="2">
    <source>
        <dbReference type="Proteomes" id="UP001234297"/>
    </source>
</evidence>
<comment type="caution">
    <text evidence="1">The sequence shown here is derived from an EMBL/GenBank/DDBJ whole genome shotgun (WGS) entry which is preliminary data.</text>
</comment>
<reference evidence="1 2" key="1">
    <citation type="journal article" date="2022" name="Hortic Res">
        <title>A haplotype resolved chromosomal level avocado genome allows analysis of novel avocado genes.</title>
        <authorList>
            <person name="Nath O."/>
            <person name="Fletcher S.J."/>
            <person name="Hayward A."/>
            <person name="Shaw L.M."/>
            <person name="Masouleh A.K."/>
            <person name="Furtado A."/>
            <person name="Henry R.J."/>
            <person name="Mitter N."/>
        </authorList>
    </citation>
    <scope>NUCLEOTIDE SEQUENCE [LARGE SCALE GENOMIC DNA]</scope>
    <source>
        <strain evidence="2">cv. Hass</strain>
    </source>
</reference>
<organism evidence="1 2">
    <name type="scientific">Persea americana</name>
    <name type="common">Avocado</name>
    <dbReference type="NCBI Taxonomy" id="3435"/>
    <lineage>
        <taxon>Eukaryota</taxon>
        <taxon>Viridiplantae</taxon>
        <taxon>Streptophyta</taxon>
        <taxon>Embryophyta</taxon>
        <taxon>Tracheophyta</taxon>
        <taxon>Spermatophyta</taxon>
        <taxon>Magnoliopsida</taxon>
        <taxon>Magnoliidae</taxon>
        <taxon>Laurales</taxon>
        <taxon>Lauraceae</taxon>
        <taxon>Persea</taxon>
    </lineage>
</organism>
<protein>
    <submittedName>
        <fullName evidence="1">Uncharacterized protein</fullName>
    </submittedName>
</protein>
<gene>
    <name evidence="1" type="ORF">MRB53_016424</name>
</gene>
<name>A0ACC2M247_PERAE</name>
<proteinExistence type="predicted"/>
<keyword evidence="2" id="KW-1185">Reference proteome</keyword>
<sequence length="82" mass="9065">MLLLLWWLHLKGGEGIEEEGLAVKVNHKAIVILVDTHSFRKGERTKRLVGPALREVKGVEGSSQEESGTTTQLGKKGQDLNF</sequence>